<feature type="region of interest" description="Disordered" evidence="1">
    <location>
        <begin position="442"/>
        <end position="469"/>
    </location>
</feature>
<feature type="compositionally biased region" description="Low complexity" evidence="1">
    <location>
        <begin position="447"/>
        <end position="464"/>
    </location>
</feature>
<gene>
    <name evidence="2" type="ORF">OHK93_008580</name>
</gene>
<comment type="caution">
    <text evidence="2">The sequence shown here is derived from an EMBL/GenBank/DDBJ whole genome shotgun (WGS) entry which is preliminary data.</text>
</comment>
<dbReference type="EMBL" id="JAPUFD010000009">
    <property type="protein sequence ID" value="MDI1489302.1"/>
    <property type="molecule type" value="Genomic_DNA"/>
</dbReference>
<name>A0AA43TYM4_9LECA</name>
<evidence type="ECO:0000313" key="3">
    <source>
        <dbReference type="Proteomes" id="UP001161017"/>
    </source>
</evidence>
<sequence length="565" mass="62719">MSDPRIVAANLFDRAILDGQDEKTAPFLPLPLNLIALIISHAHQLDRPSDLSRTCRTCRIFHYIALPQLYSNVTLTSYDKIRYNASDGRPEGCGMSSPFSMGLNGLVSRHVAGYVKSFAVTGDWKEYESEEHAKVGRVPDVCLAPSIPNLQRLQITDIDPLCYPDDISHLLYGSRSLRHLKFHWSPRMRSSREPSINVASYFGKIESSNYTMRLKSVAIQNLYTFDSGVCGNLIEDDLIEEITMLNSSHGLDDDGSMSFMQKAWGAAPVNAYPSLKMLRVDKTTRAQAEFIGSIRGLERLYLVSNTSSNSNQLSAVVPTPPKSAAPSPKDPLTNGDTPPTSTSSSSNKCSPNSFSSTRLQALKPTFLDAIIKNHGSTLRHLLLLPQWRLTADDISRIIRSCPNLEQLALGTEFENFKHLRLLVPFLSKLKVLRFLPGVDDGSGSDDNTATANNNNCATNNNRNGCEGREGYAGVPGGRFQDMMRELDAKGLHMEKIGEECVNDQWSSMRYMELGGPDLIFEIGKKFVVEGTQGAGGKEVRRREVTRRSIEEVGHIDIWRMDSIDI</sequence>
<dbReference type="InterPro" id="IPR032675">
    <property type="entry name" value="LRR_dom_sf"/>
</dbReference>
<feature type="compositionally biased region" description="Low complexity" evidence="1">
    <location>
        <begin position="324"/>
        <end position="355"/>
    </location>
</feature>
<evidence type="ECO:0000256" key="1">
    <source>
        <dbReference type="SAM" id="MobiDB-lite"/>
    </source>
</evidence>
<organism evidence="2 3">
    <name type="scientific">Ramalina farinacea</name>
    <dbReference type="NCBI Taxonomy" id="258253"/>
    <lineage>
        <taxon>Eukaryota</taxon>
        <taxon>Fungi</taxon>
        <taxon>Dikarya</taxon>
        <taxon>Ascomycota</taxon>
        <taxon>Pezizomycotina</taxon>
        <taxon>Lecanoromycetes</taxon>
        <taxon>OSLEUM clade</taxon>
        <taxon>Lecanoromycetidae</taxon>
        <taxon>Lecanorales</taxon>
        <taxon>Lecanorineae</taxon>
        <taxon>Ramalinaceae</taxon>
        <taxon>Ramalina</taxon>
    </lineage>
</organism>
<keyword evidence="3" id="KW-1185">Reference proteome</keyword>
<accession>A0AA43TYM4</accession>
<protein>
    <submittedName>
        <fullName evidence="2">Uncharacterized protein</fullName>
    </submittedName>
</protein>
<proteinExistence type="predicted"/>
<reference evidence="2" key="1">
    <citation type="journal article" date="2023" name="Genome Biol. Evol.">
        <title>First Whole Genome Sequence and Flow Cytometry Genome Size Data for the Lichen-Forming Fungus Ramalina farinacea (Ascomycota).</title>
        <authorList>
            <person name="Llewellyn T."/>
            <person name="Mian S."/>
            <person name="Hill R."/>
            <person name="Leitch I.J."/>
            <person name="Gaya E."/>
        </authorList>
    </citation>
    <scope>NUCLEOTIDE SEQUENCE</scope>
    <source>
        <strain evidence="2">LIQ254RAFAR</strain>
    </source>
</reference>
<dbReference type="Proteomes" id="UP001161017">
    <property type="component" value="Unassembled WGS sequence"/>
</dbReference>
<dbReference type="Gene3D" id="3.80.10.10">
    <property type="entry name" value="Ribonuclease Inhibitor"/>
    <property type="match status" value="1"/>
</dbReference>
<dbReference type="AlphaFoldDB" id="A0AA43TYM4"/>
<evidence type="ECO:0000313" key="2">
    <source>
        <dbReference type="EMBL" id="MDI1489302.1"/>
    </source>
</evidence>
<feature type="region of interest" description="Disordered" evidence="1">
    <location>
        <begin position="310"/>
        <end position="355"/>
    </location>
</feature>